<organism evidence="3 4">
    <name type="scientific">Flexivirga alba</name>
    <dbReference type="NCBI Taxonomy" id="702742"/>
    <lineage>
        <taxon>Bacteria</taxon>
        <taxon>Bacillati</taxon>
        <taxon>Actinomycetota</taxon>
        <taxon>Actinomycetes</taxon>
        <taxon>Micrococcales</taxon>
        <taxon>Dermacoccaceae</taxon>
        <taxon>Flexivirga</taxon>
    </lineage>
</organism>
<dbReference type="EMBL" id="JBHSWH010000001">
    <property type="protein sequence ID" value="MFC6707036.1"/>
    <property type="molecule type" value="Genomic_DNA"/>
</dbReference>
<comment type="caution">
    <text evidence="3">The sequence shown here is derived from an EMBL/GenBank/DDBJ whole genome shotgun (WGS) entry which is preliminary data.</text>
</comment>
<reference evidence="4" key="1">
    <citation type="journal article" date="2019" name="Int. J. Syst. Evol. Microbiol.">
        <title>The Global Catalogue of Microorganisms (GCM) 10K type strain sequencing project: providing services to taxonomists for standard genome sequencing and annotation.</title>
        <authorList>
            <consortium name="The Broad Institute Genomics Platform"/>
            <consortium name="The Broad Institute Genome Sequencing Center for Infectious Disease"/>
            <person name="Wu L."/>
            <person name="Ma J."/>
        </authorList>
    </citation>
    <scope>NUCLEOTIDE SEQUENCE [LARGE SCALE GENOMIC DNA]</scope>
    <source>
        <strain evidence="4">CCUG 58127</strain>
    </source>
</reference>
<evidence type="ECO:0000256" key="1">
    <source>
        <dbReference type="SAM" id="MobiDB-lite"/>
    </source>
</evidence>
<dbReference type="InterPro" id="IPR050407">
    <property type="entry name" value="Geranylgeranyl_reductase"/>
</dbReference>
<protein>
    <submittedName>
        <fullName evidence="3">NAD(P)/FAD-dependent oxidoreductase</fullName>
        <ecNumber evidence="3">1.-.-.-</ecNumber>
    </submittedName>
</protein>
<dbReference type="RefSeq" id="WP_382403706.1">
    <property type="nucleotide sequence ID" value="NZ_JBHSWH010000001.1"/>
</dbReference>
<feature type="region of interest" description="Disordered" evidence="1">
    <location>
        <begin position="167"/>
        <end position="202"/>
    </location>
</feature>
<dbReference type="InterPro" id="IPR036188">
    <property type="entry name" value="FAD/NAD-bd_sf"/>
</dbReference>
<dbReference type="Pfam" id="PF01494">
    <property type="entry name" value="FAD_binding_3"/>
    <property type="match status" value="1"/>
</dbReference>
<keyword evidence="4" id="KW-1185">Reference proteome</keyword>
<dbReference type="PANTHER" id="PTHR42685">
    <property type="entry name" value="GERANYLGERANYL DIPHOSPHATE REDUCTASE"/>
    <property type="match status" value="1"/>
</dbReference>
<feature type="domain" description="FAD-binding" evidence="2">
    <location>
        <begin position="5"/>
        <end position="157"/>
    </location>
</feature>
<dbReference type="InterPro" id="IPR002938">
    <property type="entry name" value="FAD-bd"/>
</dbReference>
<keyword evidence="3" id="KW-0560">Oxidoreductase</keyword>
<evidence type="ECO:0000313" key="3">
    <source>
        <dbReference type="EMBL" id="MFC6707036.1"/>
    </source>
</evidence>
<proteinExistence type="predicted"/>
<dbReference type="PRINTS" id="PR00420">
    <property type="entry name" value="RNGMNOXGNASE"/>
</dbReference>
<sequence length="202" mass="21409">MSEEWDVVIVGAGPAGSSAALAVLQEQPNARVLLLDRATFPRDKSCGDGLAPQVIDVLDSLGVGAIVDGWTPLRELELSRGSRTVRGLMARPVYVIPREVFDTRLVERAVSAGAHLAHHRVRDARVDGASVVIDEQFRTRALISADGAHSVIRASLAPTQGRRAIAARQPVARTPPARCPGTAGTPSNPTATSCMPAMRPGW</sequence>
<accession>A0ABW2AL34</accession>
<evidence type="ECO:0000313" key="4">
    <source>
        <dbReference type="Proteomes" id="UP001596298"/>
    </source>
</evidence>
<name>A0ABW2AL34_9MICO</name>
<dbReference type="Proteomes" id="UP001596298">
    <property type="component" value="Unassembled WGS sequence"/>
</dbReference>
<gene>
    <name evidence="3" type="ORF">ACFQDH_17700</name>
</gene>
<dbReference type="EC" id="1.-.-.-" evidence="3"/>
<dbReference type="GO" id="GO:0016491">
    <property type="term" value="F:oxidoreductase activity"/>
    <property type="evidence" value="ECO:0007669"/>
    <property type="project" value="UniProtKB-KW"/>
</dbReference>
<dbReference type="PANTHER" id="PTHR42685:SF22">
    <property type="entry name" value="CONDITIONED MEDIUM FACTOR RECEPTOR 1"/>
    <property type="match status" value="1"/>
</dbReference>
<evidence type="ECO:0000259" key="2">
    <source>
        <dbReference type="Pfam" id="PF01494"/>
    </source>
</evidence>
<dbReference type="SUPFAM" id="SSF51905">
    <property type="entry name" value="FAD/NAD(P)-binding domain"/>
    <property type="match status" value="1"/>
</dbReference>
<feature type="compositionally biased region" description="Polar residues" evidence="1">
    <location>
        <begin position="184"/>
        <end position="193"/>
    </location>
</feature>
<dbReference type="Gene3D" id="3.50.50.60">
    <property type="entry name" value="FAD/NAD(P)-binding domain"/>
    <property type="match status" value="1"/>
</dbReference>